<dbReference type="RefSeq" id="WP_096160850.1">
    <property type="nucleotide sequence ID" value="NZ_JABUYC010000020.1"/>
</dbReference>
<keyword evidence="1" id="KW-0812">Transmembrane</keyword>
<feature type="transmembrane region" description="Helical" evidence="1">
    <location>
        <begin position="38"/>
        <end position="62"/>
    </location>
</feature>
<dbReference type="Proteomes" id="UP000217720">
    <property type="component" value="Unassembled WGS sequence"/>
</dbReference>
<name>A0A2A3ZDK6_BREAU</name>
<evidence type="ECO:0000256" key="1">
    <source>
        <dbReference type="SAM" id="Phobius"/>
    </source>
</evidence>
<evidence type="ECO:0000313" key="2">
    <source>
        <dbReference type="EMBL" id="PCC49435.1"/>
    </source>
</evidence>
<keyword evidence="1" id="KW-1133">Transmembrane helix</keyword>
<reference evidence="2 3" key="1">
    <citation type="journal article" date="2017" name="Elife">
        <title>Extensive horizontal gene transfer in cheese-associated bacteria.</title>
        <authorList>
            <person name="Bonham K.S."/>
            <person name="Wolfe B.E."/>
            <person name="Dutton R.J."/>
        </authorList>
    </citation>
    <scope>NUCLEOTIDE SEQUENCE [LARGE SCALE GENOMIC DNA]</scope>
    <source>
        <strain evidence="2 3">900_6</strain>
    </source>
</reference>
<dbReference type="EMBL" id="NRGO01000015">
    <property type="protein sequence ID" value="PCC49435.1"/>
    <property type="molecule type" value="Genomic_DNA"/>
</dbReference>
<feature type="transmembrane region" description="Helical" evidence="1">
    <location>
        <begin position="6"/>
        <end position="26"/>
    </location>
</feature>
<accession>A0A2A3ZDK6</accession>
<feature type="transmembrane region" description="Helical" evidence="1">
    <location>
        <begin position="82"/>
        <end position="106"/>
    </location>
</feature>
<protein>
    <recommendedName>
        <fullName evidence="4">VanZ-like domain-containing protein</fullName>
    </recommendedName>
</protein>
<evidence type="ECO:0008006" key="4">
    <source>
        <dbReference type="Google" id="ProtNLM"/>
    </source>
</evidence>
<feature type="transmembrane region" description="Helical" evidence="1">
    <location>
        <begin position="113"/>
        <end position="134"/>
    </location>
</feature>
<feature type="transmembrane region" description="Helical" evidence="1">
    <location>
        <begin position="146"/>
        <end position="168"/>
    </location>
</feature>
<organism evidence="2 3">
    <name type="scientific">Brevibacterium aurantiacum</name>
    <dbReference type="NCBI Taxonomy" id="273384"/>
    <lineage>
        <taxon>Bacteria</taxon>
        <taxon>Bacillati</taxon>
        <taxon>Actinomycetota</taxon>
        <taxon>Actinomycetes</taxon>
        <taxon>Micrococcales</taxon>
        <taxon>Brevibacteriaceae</taxon>
        <taxon>Brevibacterium</taxon>
    </lineage>
</organism>
<proteinExistence type="predicted"/>
<keyword evidence="1" id="KW-0472">Membrane</keyword>
<comment type="caution">
    <text evidence="2">The sequence shown here is derived from an EMBL/GenBank/DDBJ whole genome shotgun (WGS) entry which is preliminary data.</text>
</comment>
<sequence>MSRYFSALPFALPSFVVGVVIAALFAKRLGTKLKERPIIVFWWLGSLMLILSATLTPTGHALEMEEGLLTTRVWTWALPSPSALFTINWQSMNLVLFTPIGIASGVFTRWRNIISLTLSAYIVSLLVEMIQYLVMPLGRTQFNSSTVIIGWVGITVGVAIGLLVRALIKKNSRIPTA</sequence>
<gene>
    <name evidence="2" type="ORF">CIK62_13650</name>
</gene>
<dbReference type="AlphaFoldDB" id="A0A2A3ZDK6"/>
<evidence type="ECO:0000313" key="3">
    <source>
        <dbReference type="Proteomes" id="UP000217720"/>
    </source>
</evidence>